<accession>A0A2S0PDJ7</accession>
<dbReference type="InterPro" id="IPR011629">
    <property type="entry name" value="CobW-like_C"/>
</dbReference>
<evidence type="ECO:0000256" key="1">
    <source>
        <dbReference type="ARBA" id="ARBA00045658"/>
    </source>
</evidence>
<sequence>MNPTRTPVNLITGFLGTGKTSTILKLLEQKPVDEIWGVIVNEFGDIGIDGAVLGDRDGMDVREIAGGCLCCVTGPQLTTTVVRLIRERRPARLLIEASGLAHASNLVDDLRRAPLGDALDVQATLTLVDPRQFVVLNYRNHPIYGDQVACADVLVATKCDLADDGVMTRFRAQTADLFPPKTAVVQADHGAIDLSLLDLPARPAGRYRVRRDTPDSGFVTSGVTWPADVVFDADRLCAVFDRITGQVPGLVRAKAVMNLGRDYAWFNWVEGVWGAQTVAWRRESRFELIAPQDAPDTLTDALAACIIAA</sequence>
<dbReference type="EMBL" id="CP028519">
    <property type="protein sequence ID" value="AVY95459.1"/>
    <property type="molecule type" value="Genomic_DNA"/>
</dbReference>
<dbReference type="PANTHER" id="PTHR13748:SF46">
    <property type="entry name" value="ZINC CHAPERONE YEIR"/>
    <property type="match status" value="1"/>
</dbReference>
<dbReference type="RefSeq" id="WP_028499327.1">
    <property type="nucleotide sequence ID" value="NZ_CP028519.1"/>
</dbReference>
<gene>
    <name evidence="3" type="ORF">DAI18_16435</name>
</gene>
<evidence type="ECO:0000259" key="2">
    <source>
        <dbReference type="SMART" id="SM00833"/>
    </source>
</evidence>
<dbReference type="STRING" id="1122240.GCA_000620105_02277"/>
<dbReference type="SMART" id="SM00833">
    <property type="entry name" value="CobW_C"/>
    <property type="match status" value="1"/>
</dbReference>
<keyword evidence="4" id="KW-1185">Reference proteome</keyword>
<evidence type="ECO:0000313" key="4">
    <source>
        <dbReference type="Proteomes" id="UP000244173"/>
    </source>
</evidence>
<dbReference type="KEGG" id="maer:DAI18_16435"/>
<feature type="domain" description="CobW C-terminal" evidence="2">
    <location>
        <begin position="220"/>
        <end position="306"/>
    </location>
</feature>
<name>A0A2S0PDJ7_9NEIS</name>
<dbReference type="Proteomes" id="UP000244173">
    <property type="component" value="Chromosome"/>
</dbReference>
<dbReference type="CDD" id="cd03112">
    <property type="entry name" value="CobW-like"/>
    <property type="match status" value="1"/>
</dbReference>
<dbReference type="PANTHER" id="PTHR13748">
    <property type="entry name" value="COBW-RELATED"/>
    <property type="match status" value="1"/>
</dbReference>
<dbReference type="SUPFAM" id="SSF52540">
    <property type="entry name" value="P-loop containing nucleoside triphosphate hydrolases"/>
    <property type="match status" value="1"/>
</dbReference>
<dbReference type="InterPro" id="IPR027417">
    <property type="entry name" value="P-loop_NTPase"/>
</dbReference>
<dbReference type="Pfam" id="PF07683">
    <property type="entry name" value="CobW_C"/>
    <property type="match status" value="1"/>
</dbReference>
<proteinExistence type="predicted"/>
<dbReference type="GO" id="GO:0005737">
    <property type="term" value="C:cytoplasm"/>
    <property type="evidence" value="ECO:0007669"/>
    <property type="project" value="TreeGrafter"/>
</dbReference>
<protein>
    <submittedName>
        <fullName evidence="3">GTP-binding protein</fullName>
    </submittedName>
</protein>
<dbReference type="OrthoDB" id="9808822at2"/>
<organism evidence="3 4">
    <name type="scientific">Microvirgula aerodenitrificans</name>
    <dbReference type="NCBI Taxonomy" id="57480"/>
    <lineage>
        <taxon>Bacteria</taxon>
        <taxon>Pseudomonadati</taxon>
        <taxon>Pseudomonadota</taxon>
        <taxon>Betaproteobacteria</taxon>
        <taxon>Neisseriales</taxon>
        <taxon>Aquaspirillaceae</taxon>
        <taxon>Microvirgula</taxon>
    </lineage>
</organism>
<dbReference type="InterPro" id="IPR051316">
    <property type="entry name" value="Zinc-reg_GTPase_activator"/>
</dbReference>
<dbReference type="Pfam" id="PF02492">
    <property type="entry name" value="cobW"/>
    <property type="match status" value="1"/>
</dbReference>
<reference evidence="3 4" key="1">
    <citation type="submission" date="2018-04" db="EMBL/GenBank/DDBJ databases">
        <title>Denitrifier Microvirgula.</title>
        <authorList>
            <person name="Anderson E."/>
            <person name="Jang J."/>
            <person name="Ishii S."/>
        </authorList>
    </citation>
    <scope>NUCLEOTIDE SEQUENCE [LARGE SCALE GENOMIC DNA]</scope>
    <source>
        <strain evidence="3 4">BE2.4</strain>
    </source>
</reference>
<dbReference type="Gene3D" id="3.40.50.300">
    <property type="entry name" value="P-loop containing nucleotide triphosphate hydrolases"/>
    <property type="match status" value="1"/>
</dbReference>
<dbReference type="AlphaFoldDB" id="A0A2S0PDJ7"/>
<dbReference type="InterPro" id="IPR003495">
    <property type="entry name" value="CobW/HypB/UreG_nucleotide-bd"/>
</dbReference>
<comment type="function">
    <text evidence="1">Zinc chaperone that directly transfers zinc cofactor to target proteins, thereby activating them. Zinc is transferred from the CXCC motif in the GTPase domain to the zinc binding site in target proteins in a process requiring GTP hydrolysis.</text>
</comment>
<evidence type="ECO:0000313" key="3">
    <source>
        <dbReference type="EMBL" id="AVY95459.1"/>
    </source>
</evidence>